<feature type="domain" description="Kazal-like" evidence="2">
    <location>
        <begin position="172"/>
        <end position="215"/>
    </location>
</feature>
<dbReference type="CDD" id="cd00104">
    <property type="entry name" value="KAZAL_FS"/>
    <property type="match status" value="1"/>
</dbReference>
<dbReference type="InParanoid" id="A0A6P7GH80"/>
<organism evidence="3">
    <name type="scientific">Diabrotica virgifera virgifera</name>
    <name type="common">western corn rootworm</name>
    <dbReference type="NCBI Taxonomy" id="50390"/>
    <lineage>
        <taxon>Eukaryota</taxon>
        <taxon>Metazoa</taxon>
        <taxon>Ecdysozoa</taxon>
        <taxon>Arthropoda</taxon>
        <taxon>Hexapoda</taxon>
        <taxon>Insecta</taxon>
        <taxon>Pterygota</taxon>
        <taxon>Neoptera</taxon>
        <taxon>Endopterygota</taxon>
        <taxon>Coleoptera</taxon>
        <taxon>Polyphaga</taxon>
        <taxon>Cucujiformia</taxon>
        <taxon>Chrysomeloidea</taxon>
        <taxon>Chrysomelidae</taxon>
        <taxon>Galerucinae</taxon>
        <taxon>Diabroticina</taxon>
        <taxon>Diabroticites</taxon>
        <taxon>Diabrotica</taxon>
    </lineage>
</organism>
<dbReference type="AlphaFoldDB" id="A0A6P7GH80"/>
<feature type="region of interest" description="Disordered" evidence="1">
    <location>
        <begin position="110"/>
        <end position="129"/>
    </location>
</feature>
<dbReference type="GO" id="GO:0004867">
    <property type="term" value="F:serine-type endopeptidase inhibitor activity"/>
    <property type="evidence" value="ECO:0007669"/>
    <property type="project" value="InterPro"/>
</dbReference>
<dbReference type="InterPro" id="IPR039932">
    <property type="entry name" value="Spink4-like"/>
</dbReference>
<dbReference type="PROSITE" id="PS51465">
    <property type="entry name" value="KAZAL_2"/>
    <property type="match status" value="1"/>
</dbReference>
<name>A0A6P7GH80_DIAVI</name>
<dbReference type="SUPFAM" id="SSF100895">
    <property type="entry name" value="Kazal-type serine protease inhibitors"/>
    <property type="match status" value="1"/>
</dbReference>
<evidence type="ECO:0000313" key="3">
    <source>
        <dbReference type="RefSeq" id="XP_028144493.1"/>
    </source>
</evidence>
<dbReference type="PANTHER" id="PTHR21179:SF1">
    <property type="entry name" value="KAZ1-TYPE SERINE PROTEASE INHIBITOR-LIKE PROTEIN TYPE EPSILON-RELATED"/>
    <property type="match status" value="1"/>
</dbReference>
<dbReference type="Gene3D" id="3.30.60.30">
    <property type="match status" value="1"/>
</dbReference>
<dbReference type="RefSeq" id="XP_028144493.1">
    <property type="nucleotide sequence ID" value="XM_028288692.1"/>
</dbReference>
<protein>
    <submittedName>
        <fullName evidence="3">Uncharacterized protein LOC114338108</fullName>
    </submittedName>
</protein>
<proteinExistence type="predicted"/>
<dbReference type="PANTHER" id="PTHR21179">
    <property type="entry name" value="SERINE-TYPE ENDOPEPTIDASE INHIBITOR"/>
    <property type="match status" value="1"/>
</dbReference>
<reference evidence="3" key="1">
    <citation type="submission" date="2025-08" db="UniProtKB">
        <authorList>
            <consortium name="RefSeq"/>
        </authorList>
    </citation>
    <scope>IDENTIFICATION</scope>
    <source>
        <tissue evidence="3">Whole insect</tissue>
    </source>
</reference>
<accession>A0A6P7GH80</accession>
<sequence length="215" mass="24596">MVNLAPQYMRLATKRCTLKLDVWFISQCINNNVFPKFCKVKTPRNVPVNLKNTFLLNILKKEICNHYTIAVLGVSCLPSRQRRQFDWAEWETDANQVRNRNINRNIRQSWNQQRGRQIPTNSWNPNGPDFSDPDFNQDPNVNIQIPSIQIPNNQLPVDNGVTPDGSTTTTASPAYTRCFANCRTTSEYNPVCGTDGNNYDNPQRLNCARSCGRSK</sequence>
<gene>
    <name evidence="3" type="primary">LOC114338108</name>
</gene>
<evidence type="ECO:0000256" key="1">
    <source>
        <dbReference type="SAM" id="MobiDB-lite"/>
    </source>
</evidence>
<dbReference type="InterPro" id="IPR002350">
    <property type="entry name" value="Kazal_dom"/>
</dbReference>
<dbReference type="InterPro" id="IPR036058">
    <property type="entry name" value="Kazal_dom_sf"/>
</dbReference>
<evidence type="ECO:0000259" key="2">
    <source>
        <dbReference type="PROSITE" id="PS51465"/>
    </source>
</evidence>